<dbReference type="STRING" id="3469.A0A4Y7JXR1"/>
<evidence type="ECO:0008006" key="8">
    <source>
        <dbReference type="Google" id="ProtNLM"/>
    </source>
</evidence>
<evidence type="ECO:0000256" key="1">
    <source>
        <dbReference type="ARBA" id="ARBA00006432"/>
    </source>
</evidence>
<gene>
    <name evidence="6" type="ORF">C5167_008474</name>
</gene>
<dbReference type="FunFam" id="3.40.50.12780:FF:000003">
    <property type="entry name" value="Long-chain-fatty-acid--CoA ligase FadD"/>
    <property type="match status" value="1"/>
</dbReference>
<dbReference type="FunFam" id="3.30.300.30:FF:000008">
    <property type="entry name" value="2,3-dihydroxybenzoate-AMP ligase"/>
    <property type="match status" value="1"/>
</dbReference>
<dbReference type="AlphaFoldDB" id="A0A4Y7JXR1"/>
<dbReference type="PANTHER" id="PTHR43859">
    <property type="entry name" value="ACYL-ACTIVATING ENZYME"/>
    <property type="match status" value="1"/>
</dbReference>
<keyword evidence="2" id="KW-0436">Ligase</keyword>
<protein>
    <recommendedName>
        <fullName evidence="8">4-coumarate--CoA ligase</fullName>
    </recommendedName>
</protein>
<dbReference type="EMBL" id="CM010720">
    <property type="protein sequence ID" value="RZC64781.1"/>
    <property type="molecule type" value="Genomic_DNA"/>
</dbReference>
<dbReference type="Pfam" id="PF13193">
    <property type="entry name" value="AMP-binding_C"/>
    <property type="match status" value="1"/>
</dbReference>
<dbReference type="PANTHER" id="PTHR43859:SF2">
    <property type="entry name" value="BUTYRATE--COA LIGASE AAE11, PEROXISOMAL"/>
    <property type="match status" value="1"/>
</dbReference>
<evidence type="ECO:0000313" key="6">
    <source>
        <dbReference type="EMBL" id="RZC64781.1"/>
    </source>
</evidence>
<feature type="region of interest" description="Disordered" evidence="3">
    <location>
        <begin position="552"/>
        <end position="587"/>
    </location>
</feature>
<dbReference type="Proteomes" id="UP000316621">
    <property type="component" value="Chromosome 6"/>
</dbReference>
<reference evidence="6 7" key="1">
    <citation type="journal article" date="2018" name="Science">
        <title>The opium poppy genome and morphinan production.</title>
        <authorList>
            <person name="Guo L."/>
            <person name="Winzer T."/>
            <person name="Yang X."/>
            <person name="Li Y."/>
            <person name="Ning Z."/>
            <person name="He Z."/>
            <person name="Teodor R."/>
            <person name="Lu Y."/>
            <person name="Bowser T.A."/>
            <person name="Graham I.A."/>
            <person name="Ye K."/>
        </authorList>
    </citation>
    <scope>NUCLEOTIDE SEQUENCE [LARGE SCALE GENOMIC DNA]</scope>
    <source>
        <strain evidence="7">cv. HN1</strain>
        <tissue evidence="6">Leaves</tissue>
    </source>
</reference>
<sequence length="599" mass="66878">MDTFQKCHTNYTPLTPLTFLPRAASVYRDRISVIYGHIHFTWGQTYERCLRLACSLRTLNIGKNDVVSVLAPNIPALYEMHFGVPMAGAVLNAINTRLDANNIATILKHSEAKVFFVDYQYAPVASEAMRLLCDSRGRKVSQSSIPLVIVIDDVDSPKGIRLGELEYENLLSNGNPNYVPFSDQILDEWDPITLNYTSGTTSAPKGVVYSHRGSYLSTKSLILQWEMKSEPVYLWSLPMFHCNGWTFTWGVAARGGTNVCIRNACAEEMCHAITEHKVTHMCGAPIIFSILLEGNSNSLILNHPVEVLIGGAPPPPSILEKIEKLGFHVTHAYGLTEATGPALICEWQTKWNLLPINEQSKLKARQGISVLSLAEIDVKDLETMVSVPRDGKSVGEIVIRGSSIMKGYLKDEEATRKAFKNGWFLTGDIGVIHPDGYFEIKDRSKDVIISGGENISSIEVEAVLYRHPNILEAAVVAMAHPFFGETPCAFITTRLKSVTKKEETKKEREIIEFCRKSLPHFMVPKKIVFLKELPKNATGKIQKFELRALAKTYSPPPPTSSSTPPVKSIDQQTTTRRRYVPNDHHQHPKLKQVLAISRL</sequence>
<dbReference type="CDD" id="cd12118">
    <property type="entry name" value="ttLC_FACS_AEE21_like"/>
    <property type="match status" value="1"/>
</dbReference>
<dbReference type="Gramene" id="RZC64781">
    <property type="protein sequence ID" value="RZC64781"/>
    <property type="gene ID" value="C5167_008474"/>
</dbReference>
<evidence type="ECO:0000256" key="3">
    <source>
        <dbReference type="SAM" id="MobiDB-lite"/>
    </source>
</evidence>
<evidence type="ECO:0000256" key="2">
    <source>
        <dbReference type="ARBA" id="ARBA00022598"/>
    </source>
</evidence>
<proteinExistence type="inferred from homology"/>
<dbReference type="GO" id="GO:0016874">
    <property type="term" value="F:ligase activity"/>
    <property type="evidence" value="ECO:0007669"/>
    <property type="project" value="UniProtKB-KW"/>
</dbReference>
<feature type="domain" description="AMP-binding enzyme C-terminal" evidence="5">
    <location>
        <begin position="459"/>
        <end position="540"/>
    </location>
</feature>
<name>A0A4Y7JXR1_PAPSO</name>
<dbReference type="InterPro" id="IPR025110">
    <property type="entry name" value="AMP-bd_C"/>
</dbReference>
<feature type="domain" description="AMP-dependent synthetase/ligase" evidence="4">
    <location>
        <begin position="22"/>
        <end position="409"/>
    </location>
</feature>
<comment type="similarity">
    <text evidence="1">Belongs to the ATP-dependent AMP-binding enzyme family.</text>
</comment>
<accession>A0A4Y7JXR1</accession>
<dbReference type="InterPro" id="IPR045851">
    <property type="entry name" value="AMP-bd_C_sf"/>
</dbReference>
<dbReference type="OMA" id="THNSIHA"/>
<dbReference type="InterPro" id="IPR020845">
    <property type="entry name" value="AMP-binding_CS"/>
</dbReference>
<keyword evidence="7" id="KW-1185">Reference proteome</keyword>
<evidence type="ECO:0000313" key="7">
    <source>
        <dbReference type="Proteomes" id="UP000316621"/>
    </source>
</evidence>
<dbReference type="Pfam" id="PF00501">
    <property type="entry name" value="AMP-binding"/>
    <property type="match status" value="1"/>
</dbReference>
<organism evidence="6 7">
    <name type="scientific">Papaver somniferum</name>
    <name type="common">Opium poppy</name>
    <dbReference type="NCBI Taxonomy" id="3469"/>
    <lineage>
        <taxon>Eukaryota</taxon>
        <taxon>Viridiplantae</taxon>
        <taxon>Streptophyta</taxon>
        <taxon>Embryophyta</taxon>
        <taxon>Tracheophyta</taxon>
        <taxon>Spermatophyta</taxon>
        <taxon>Magnoliopsida</taxon>
        <taxon>Ranunculales</taxon>
        <taxon>Papaveraceae</taxon>
        <taxon>Papaveroideae</taxon>
        <taxon>Papaver</taxon>
    </lineage>
</organism>
<evidence type="ECO:0000259" key="5">
    <source>
        <dbReference type="Pfam" id="PF13193"/>
    </source>
</evidence>
<dbReference type="InterPro" id="IPR042099">
    <property type="entry name" value="ANL_N_sf"/>
</dbReference>
<dbReference type="Gene3D" id="3.40.50.12780">
    <property type="entry name" value="N-terminal domain of ligase-like"/>
    <property type="match status" value="1"/>
</dbReference>
<dbReference type="PROSITE" id="PS00455">
    <property type="entry name" value="AMP_BINDING"/>
    <property type="match status" value="1"/>
</dbReference>
<dbReference type="Gene3D" id="3.30.300.30">
    <property type="match status" value="1"/>
</dbReference>
<dbReference type="InterPro" id="IPR000873">
    <property type="entry name" value="AMP-dep_synth/lig_dom"/>
</dbReference>
<evidence type="ECO:0000259" key="4">
    <source>
        <dbReference type="Pfam" id="PF00501"/>
    </source>
</evidence>
<dbReference type="SUPFAM" id="SSF56801">
    <property type="entry name" value="Acetyl-CoA synthetase-like"/>
    <property type="match status" value="1"/>
</dbReference>
<dbReference type="NCBIfam" id="NF006020">
    <property type="entry name" value="PRK08162.1"/>
    <property type="match status" value="1"/>
</dbReference>